<evidence type="ECO:0000256" key="3">
    <source>
        <dbReference type="ARBA" id="ARBA00022692"/>
    </source>
</evidence>
<feature type="transmembrane region" description="Helical" evidence="6">
    <location>
        <begin position="102"/>
        <end position="123"/>
    </location>
</feature>
<evidence type="ECO:0000256" key="4">
    <source>
        <dbReference type="ARBA" id="ARBA00022989"/>
    </source>
</evidence>
<dbReference type="CDD" id="cd16015">
    <property type="entry name" value="LTA_synthase"/>
    <property type="match status" value="1"/>
</dbReference>
<dbReference type="PANTHER" id="PTHR47371">
    <property type="entry name" value="LIPOTEICHOIC ACID SYNTHASE"/>
    <property type="match status" value="1"/>
</dbReference>
<dbReference type="SUPFAM" id="SSF53649">
    <property type="entry name" value="Alkaline phosphatase-like"/>
    <property type="match status" value="1"/>
</dbReference>
<feature type="transmembrane region" description="Helical" evidence="6">
    <location>
        <begin position="5"/>
        <end position="23"/>
    </location>
</feature>
<evidence type="ECO:0000259" key="7">
    <source>
        <dbReference type="Pfam" id="PF00884"/>
    </source>
</evidence>
<evidence type="ECO:0000256" key="2">
    <source>
        <dbReference type="ARBA" id="ARBA00022475"/>
    </source>
</evidence>
<dbReference type="Gene3D" id="3.40.720.10">
    <property type="entry name" value="Alkaline Phosphatase, subunit A"/>
    <property type="match status" value="1"/>
</dbReference>
<comment type="caution">
    <text evidence="8">The sequence shown here is derived from an EMBL/GenBank/DDBJ whole genome shotgun (WGS) entry which is preliminary data.</text>
</comment>
<feature type="domain" description="Sulfatase N-terminal" evidence="7">
    <location>
        <begin position="214"/>
        <end position="452"/>
    </location>
</feature>
<feature type="transmembrane region" description="Helical" evidence="6">
    <location>
        <begin position="53"/>
        <end position="70"/>
    </location>
</feature>
<reference evidence="8 9" key="1">
    <citation type="submission" date="2023-02" db="EMBL/GenBank/DDBJ databases">
        <title>Entomopathogenic bacteria.</title>
        <authorList>
            <person name="Machado R.A."/>
        </authorList>
    </citation>
    <scope>NUCLEOTIDE SEQUENCE [LARGE SCALE GENOMIC DNA]</scope>
    <source>
        <strain evidence="8 9">XENO-2</strain>
    </source>
</reference>
<feature type="transmembrane region" description="Helical" evidence="6">
    <location>
        <begin position="29"/>
        <end position="48"/>
    </location>
</feature>
<gene>
    <name evidence="8" type="ORF">PSI14_08380</name>
</gene>
<dbReference type="EMBL" id="JAQRFN010000008">
    <property type="protein sequence ID" value="MDC9596885.1"/>
    <property type="molecule type" value="Genomic_DNA"/>
</dbReference>
<evidence type="ECO:0000313" key="8">
    <source>
        <dbReference type="EMBL" id="MDC9596885.1"/>
    </source>
</evidence>
<keyword evidence="2" id="KW-1003">Cell membrane</keyword>
<proteinExistence type="predicted"/>
<dbReference type="InterPro" id="IPR050448">
    <property type="entry name" value="OpgB/LTA_synthase_biosynth"/>
</dbReference>
<dbReference type="Proteomes" id="UP001220225">
    <property type="component" value="Unassembled WGS sequence"/>
</dbReference>
<keyword evidence="5 6" id="KW-0472">Membrane</keyword>
<keyword evidence="9" id="KW-1185">Reference proteome</keyword>
<dbReference type="InterPro" id="IPR017850">
    <property type="entry name" value="Alkaline_phosphatase_core_sf"/>
</dbReference>
<dbReference type="InterPro" id="IPR000917">
    <property type="entry name" value="Sulfatase_N"/>
</dbReference>
<evidence type="ECO:0000256" key="5">
    <source>
        <dbReference type="ARBA" id="ARBA00023136"/>
    </source>
</evidence>
<protein>
    <submittedName>
        <fullName evidence="8">Sulfatase-like hydrolase/transferase</fullName>
    </submittedName>
</protein>
<keyword evidence="4 6" id="KW-1133">Transmembrane helix</keyword>
<organism evidence="8 9">
    <name type="scientific">Xenorhabdus anantnagensis</name>
    <dbReference type="NCBI Taxonomy" id="3025875"/>
    <lineage>
        <taxon>Bacteria</taxon>
        <taxon>Pseudomonadati</taxon>
        <taxon>Pseudomonadota</taxon>
        <taxon>Gammaproteobacteria</taxon>
        <taxon>Enterobacterales</taxon>
        <taxon>Morganellaceae</taxon>
        <taxon>Xenorhabdus</taxon>
    </lineage>
</organism>
<comment type="subcellular location">
    <subcellularLocation>
        <location evidence="1">Cell membrane</location>
        <topology evidence="1">Multi-pass membrane protein</topology>
    </subcellularLocation>
</comment>
<dbReference type="PANTHER" id="PTHR47371:SF3">
    <property type="entry name" value="PHOSPHOGLYCEROL TRANSFERASE I"/>
    <property type="match status" value="1"/>
</dbReference>
<accession>A0ABT5LV50</accession>
<evidence type="ECO:0000256" key="1">
    <source>
        <dbReference type="ARBA" id="ARBA00004651"/>
    </source>
</evidence>
<dbReference type="Pfam" id="PF00884">
    <property type="entry name" value="Sulfatase"/>
    <property type="match status" value="1"/>
</dbReference>
<evidence type="ECO:0000256" key="6">
    <source>
        <dbReference type="SAM" id="Phobius"/>
    </source>
</evidence>
<evidence type="ECO:0000313" key="9">
    <source>
        <dbReference type="Proteomes" id="UP001220225"/>
    </source>
</evidence>
<keyword evidence="3 6" id="KW-0812">Transmembrane</keyword>
<feature type="transmembrane region" description="Helical" evidence="6">
    <location>
        <begin position="135"/>
        <end position="157"/>
    </location>
</feature>
<name>A0ABT5LV50_9GAMM</name>
<sequence length="557" mass="62828">MKKKIISKIYLGLLLIASLVLVFEKGGDIYPALVSVGVFGVIFGLVFLVSARWLFSAVLTGTLFIILKFLNQIKVHYYKEQLFFSDLNVMLDPSNQETLHHYWLAGIAVVAMLIWLILNMILSWKSAPSARGIKWRFASIVLMAVSAWGINLTVNAYHTEWQNELPKGRGTMTNMVMSASDSQYQPPKFGSSADYFLQQAKKVTLPEPQSDVKPDVVVLLQESTVNPHIYQLPANVHLPDLYMFQRDAGVSSQSPLRVQTFGGGTWLSEFSVLTGLNTEDFEPNKNSVFYTVVDHLKNSLFRVMKDNGYYTVVLTPFNKSAYHAGHAYKTLGVDRIIQPQELGYPADMEENLWKISTQDMLSYVKTILAKETDKPIFIFSLTMYEHGPYEESHDDDYGLAGNVEPSTAVGKFSHYMEKIVASDPAIKDFSEFVAHRNKPTVFLYFGDHQPNIHFEHYHSPLLDPAHVTQFTLRDNLKQGASITTGKLTDISFLGGMILERARLPAPEFYQANMIMRHLCDGALDDCQDNALVESYKHYIYQQLEAASVGISKLASKK</sequence>
<dbReference type="RefSeq" id="WP_273575483.1">
    <property type="nucleotide sequence ID" value="NZ_JAQRFN010000008.1"/>
</dbReference>